<proteinExistence type="predicted"/>
<organism evidence="2 3">
    <name type="scientific">Sulfuricella denitrificans (strain DSM 22764 / NBRC 105220 / skB26)</name>
    <dbReference type="NCBI Taxonomy" id="1163617"/>
    <lineage>
        <taxon>Bacteria</taxon>
        <taxon>Pseudomonadati</taxon>
        <taxon>Pseudomonadota</taxon>
        <taxon>Betaproteobacteria</taxon>
        <taxon>Nitrosomonadales</taxon>
        <taxon>Sulfuricellaceae</taxon>
        <taxon>Sulfuricella</taxon>
    </lineage>
</organism>
<evidence type="ECO:0000313" key="3">
    <source>
        <dbReference type="Proteomes" id="UP000015559"/>
    </source>
</evidence>
<evidence type="ECO:0000313" key="2">
    <source>
        <dbReference type="EMBL" id="BAN34808.1"/>
    </source>
</evidence>
<feature type="transmembrane region" description="Helical" evidence="1">
    <location>
        <begin position="110"/>
        <end position="132"/>
    </location>
</feature>
<dbReference type="EMBL" id="AP013066">
    <property type="protein sequence ID" value="BAN34808.1"/>
    <property type="molecule type" value="Genomic_DNA"/>
</dbReference>
<dbReference type="STRING" id="1163617.SCD_n00968"/>
<dbReference type="KEGG" id="sdr:SCD_n00968"/>
<evidence type="ECO:0008006" key="4">
    <source>
        <dbReference type="Google" id="ProtNLM"/>
    </source>
</evidence>
<evidence type="ECO:0000256" key="1">
    <source>
        <dbReference type="SAM" id="Phobius"/>
    </source>
</evidence>
<feature type="transmembrane region" description="Helical" evidence="1">
    <location>
        <begin position="261"/>
        <end position="286"/>
    </location>
</feature>
<feature type="transmembrane region" description="Helical" evidence="1">
    <location>
        <begin position="47"/>
        <end position="65"/>
    </location>
</feature>
<dbReference type="eggNOG" id="COG0492">
    <property type="taxonomic scope" value="Bacteria"/>
</dbReference>
<keyword evidence="1" id="KW-0472">Membrane</keyword>
<name>S6ABL4_SULDS</name>
<keyword evidence="1" id="KW-0812">Transmembrane</keyword>
<keyword evidence="1" id="KW-1133">Transmembrane helix</keyword>
<dbReference type="Proteomes" id="UP000015559">
    <property type="component" value="Chromosome"/>
</dbReference>
<keyword evidence="3" id="KW-1185">Reference proteome</keyword>
<feature type="transmembrane region" description="Helical" evidence="1">
    <location>
        <begin position="86"/>
        <end position="104"/>
    </location>
</feature>
<sequence>MKGAAKSGTETVLRWVWRSSIVLLVVLLLVLAWLVAFGNLFKPGSDLGYNLGLAGGLMMLSLLLYPLRKRVRALDRLGRMETWFRYHMFMGIGGPVLILFHSTFKTGSMNATIALTAMLLVALSGVVGRFVYRHIHRGLYGRELTLAELEAEFKDRQESIDSVFELQPNIEQRLKEFHQLAFAELDSTSQRIWRFMTLQHKGKSLSRSIRHDAKKVLADEAKKQNWPYAQLILNYSLAKRQIDDYVYAIIRLAQISSWTKLFSLWHIAHVPFIYMLLFSGIVHVVAVHLY</sequence>
<dbReference type="HOGENOM" id="CLU_080993_0_0_4"/>
<protein>
    <recommendedName>
        <fullName evidence="4">FAD-dependent pyridine nucleotide-disulfide oxidoreductase</fullName>
    </recommendedName>
</protein>
<feature type="transmembrane region" description="Helical" evidence="1">
    <location>
        <begin position="21"/>
        <end position="41"/>
    </location>
</feature>
<gene>
    <name evidence="2" type="ORF">SCD_n00968</name>
</gene>
<reference evidence="2 3" key="1">
    <citation type="journal article" date="2012" name="Appl. Environ. Microbiol.">
        <title>Draft genome sequence of a psychrotolerant sulfur-oxidizing bacterium, Sulfuricella denitrificans skB26, and proteomic insights into cold adaptation.</title>
        <authorList>
            <person name="Watanabe T."/>
            <person name="Kojima H."/>
            <person name="Fukui M."/>
        </authorList>
    </citation>
    <scope>NUCLEOTIDE SEQUENCE [LARGE SCALE GENOMIC DNA]</scope>
    <source>
        <strain evidence="3">skB26</strain>
    </source>
</reference>
<accession>S6ABL4</accession>
<dbReference type="AlphaFoldDB" id="S6ABL4"/>